<feature type="transmembrane region" description="Helical" evidence="7">
    <location>
        <begin position="12"/>
        <end position="36"/>
    </location>
</feature>
<name>A0ABS2PEQ6_9BACL</name>
<dbReference type="InterPro" id="IPR058533">
    <property type="entry name" value="Cation_efflux_TM"/>
</dbReference>
<evidence type="ECO:0000256" key="6">
    <source>
        <dbReference type="ARBA" id="ARBA00023136"/>
    </source>
</evidence>
<evidence type="ECO:0000256" key="7">
    <source>
        <dbReference type="SAM" id="Phobius"/>
    </source>
</evidence>
<dbReference type="InterPro" id="IPR050291">
    <property type="entry name" value="CDF_Transporter"/>
</dbReference>
<accession>A0ABS2PEQ6</accession>
<dbReference type="NCBIfam" id="TIGR01297">
    <property type="entry name" value="CDF"/>
    <property type="match status" value="1"/>
</dbReference>
<gene>
    <name evidence="10" type="ORF">JOD17_003016</name>
</gene>
<dbReference type="EMBL" id="JAFBEC010000008">
    <property type="protein sequence ID" value="MBM7633920.1"/>
    <property type="molecule type" value="Genomic_DNA"/>
</dbReference>
<dbReference type="PANTHER" id="PTHR43840:SF15">
    <property type="entry name" value="MITOCHONDRIAL METAL TRANSPORTER 1-RELATED"/>
    <property type="match status" value="1"/>
</dbReference>
<dbReference type="SUPFAM" id="SSF161111">
    <property type="entry name" value="Cation efflux protein transmembrane domain-like"/>
    <property type="match status" value="1"/>
</dbReference>
<protein>
    <submittedName>
        <fullName evidence="10">Cation diffusion facilitator family transporter</fullName>
    </submittedName>
</protein>
<evidence type="ECO:0000313" key="10">
    <source>
        <dbReference type="EMBL" id="MBM7633920.1"/>
    </source>
</evidence>
<evidence type="ECO:0000259" key="9">
    <source>
        <dbReference type="Pfam" id="PF16916"/>
    </source>
</evidence>
<comment type="similarity">
    <text evidence="2">Belongs to the cation diffusion facilitator (CDF) transporter (TC 2.A.4) family.</text>
</comment>
<dbReference type="RefSeq" id="WP_204698647.1">
    <property type="nucleotide sequence ID" value="NZ_JAFBEC010000008.1"/>
</dbReference>
<dbReference type="Gene3D" id="3.30.70.1350">
    <property type="entry name" value="Cation efflux protein, cytoplasmic domain"/>
    <property type="match status" value="1"/>
</dbReference>
<feature type="domain" description="Cation efflux protein transmembrane" evidence="8">
    <location>
        <begin position="17"/>
        <end position="211"/>
    </location>
</feature>
<dbReference type="InterPro" id="IPR002524">
    <property type="entry name" value="Cation_efflux"/>
</dbReference>
<evidence type="ECO:0000256" key="4">
    <source>
        <dbReference type="ARBA" id="ARBA00022692"/>
    </source>
</evidence>
<reference evidence="10 11" key="1">
    <citation type="submission" date="2021-01" db="EMBL/GenBank/DDBJ databases">
        <title>Genomic Encyclopedia of Type Strains, Phase IV (KMG-IV): sequencing the most valuable type-strain genomes for metagenomic binning, comparative biology and taxonomic classification.</title>
        <authorList>
            <person name="Goeker M."/>
        </authorList>
    </citation>
    <scope>NUCLEOTIDE SEQUENCE [LARGE SCALE GENOMIC DNA]</scope>
    <source>
        <strain evidence="10 11">DSM 25540</strain>
    </source>
</reference>
<organism evidence="10 11">
    <name type="scientific">Geomicrobium sediminis</name>
    <dbReference type="NCBI Taxonomy" id="1347788"/>
    <lineage>
        <taxon>Bacteria</taxon>
        <taxon>Bacillati</taxon>
        <taxon>Bacillota</taxon>
        <taxon>Bacilli</taxon>
        <taxon>Bacillales</taxon>
        <taxon>Geomicrobium</taxon>
    </lineage>
</organism>
<evidence type="ECO:0000256" key="5">
    <source>
        <dbReference type="ARBA" id="ARBA00022989"/>
    </source>
</evidence>
<dbReference type="PANTHER" id="PTHR43840">
    <property type="entry name" value="MITOCHONDRIAL METAL TRANSPORTER 1-RELATED"/>
    <property type="match status" value="1"/>
</dbReference>
<feature type="transmembrane region" description="Helical" evidence="7">
    <location>
        <begin position="42"/>
        <end position="63"/>
    </location>
</feature>
<evidence type="ECO:0000313" key="11">
    <source>
        <dbReference type="Proteomes" id="UP000741863"/>
    </source>
</evidence>
<proteinExistence type="inferred from homology"/>
<feature type="transmembrane region" description="Helical" evidence="7">
    <location>
        <begin position="189"/>
        <end position="207"/>
    </location>
</feature>
<dbReference type="Proteomes" id="UP000741863">
    <property type="component" value="Unassembled WGS sequence"/>
</dbReference>
<keyword evidence="11" id="KW-1185">Reference proteome</keyword>
<dbReference type="InterPro" id="IPR036837">
    <property type="entry name" value="Cation_efflux_CTD_sf"/>
</dbReference>
<feature type="transmembrane region" description="Helical" evidence="7">
    <location>
        <begin position="164"/>
        <end position="183"/>
    </location>
</feature>
<comment type="caution">
    <text evidence="10">The sequence shown here is derived from an EMBL/GenBank/DDBJ whole genome shotgun (WGS) entry which is preliminary data.</text>
</comment>
<evidence type="ECO:0000259" key="8">
    <source>
        <dbReference type="Pfam" id="PF01545"/>
    </source>
</evidence>
<keyword evidence="5 7" id="KW-1133">Transmembrane helix</keyword>
<keyword evidence="4 7" id="KW-0812">Transmembrane</keyword>
<dbReference type="Pfam" id="PF16916">
    <property type="entry name" value="ZT_dimer"/>
    <property type="match status" value="1"/>
</dbReference>
<dbReference type="InterPro" id="IPR027469">
    <property type="entry name" value="Cation_efflux_TMD_sf"/>
</dbReference>
<dbReference type="Pfam" id="PF01545">
    <property type="entry name" value="Cation_efflux"/>
    <property type="match status" value="1"/>
</dbReference>
<comment type="subcellular location">
    <subcellularLocation>
        <location evidence="1">Membrane</location>
        <topology evidence="1">Multi-pass membrane protein</topology>
    </subcellularLocation>
</comment>
<keyword evidence="3" id="KW-0813">Transport</keyword>
<feature type="domain" description="Cation efflux protein cytoplasmic" evidence="9">
    <location>
        <begin position="220"/>
        <end position="295"/>
    </location>
</feature>
<dbReference type="SUPFAM" id="SSF160240">
    <property type="entry name" value="Cation efflux protein cytoplasmic domain-like"/>
    <property type="match status" value="1"/>
</dbReference>
<feature type="transmembrane region" description="Helical" evidence="7">
    <location>
        <begin position="84"/>
        <end position="105"/>
    </location>
</feature>
<keyword evidence="6 7" id="KW-0472">Membrane</keyword>
<evidence type="ECO:0000256" key="2">
    <source>
        <dbReference type="ARBA" id="ARBA00008114"/>
    </source>
</evidence>
<evidence type="ECO:0000256" key="3">
    <source>
        <dbReference type="ARBA" id="ARBA00022448"/>
    </source>
</evidence>
<evidence type="ECO:0000256" key="1">
    <source>
        <dbReference type="ARBA" id="ARBA00004141"/>
    </source>
</evidence>
<dbReference type="InterPro" id="IPR027470">
    <property type="entry name" value="Cation_efflux_CTD"/>
</dbReference>
<sequence length="308" mass="33843">MDTATKERYKKINFAAWLGIVINIVLALVKGIVGVFANSRALIADAVHSAADVVTSFAVLIGVRAAELPPDKDHPYGHGKAESITAIIVSVLLFMVGLEIAMSTFGDIGSENPVPQMIALYVIIISIIIKELLFRYKLHLGRKYNSEAIITDAWHHRSDAYSSIAAMAGIIASLLGAHFGIAWLMYGDMFAGILVAVLVMVMAFKLGKDAVHNALDHVLHDEDTVEMKQNVRKVVGVYHIDEFHAREHGHYVIVDIKIGVDPTISVREGHDIAKNVKAVLMEEERVRNVLVHVNPLDEVEDETGVNEQ</sequence>
<feature type="transmembrane region" description="Helical" evidence="7">
    <location>
        <begin position="117"/>
        <end position="134"/>
    </location>
</feature>
<dbReference type="Gene3D" id="1.20.1510.10">
    <property type="entry name" value="Cation efflux protein transmembrane domain"/>
    <property type="match status" value="1"/>
</dbReference>